<dbReference type="OrthoDB" id="686384at2759"/>
<evidence type="ECO:0000256" key="8">
    <source>
        <dbReference type="ARBA" id="ARBA00031552"/>
    </source>
</evidence>
<dbReference type="AlphaFoldDB" id="A0A835YTU4"/>
<name>A0A835YTU4_9STRA</name>
<evidence type="ECO:0000256" key="4">
    <source>
        <dbReference type="ARBA" id="ARBA00022598"/>
    </source>
</evidence>
<dbReference type="Pfam" id="PF01042">
    <property type="entry name" value="Ribonuc_L-PSP"/>
    <property type="match status" value="1"/>
</dbReference>
<evidence type="ECO:0000259" key="11">
    <source>
        <dbReference type="Pfam" id="PF01902"/>
    </source>
</evidence>
<keyword evidence="5" id="KW-0547">Nucleotide-binding</keyword>
<dbReference type="Gene3D" id="3.40.50.620">
    <property type="entry name" value="HUPs"/>
    <property type="match status" value="1"/>
</dbReference>
<protein>
    <recommendedName>
        <fullName evidence="3">Diphthine--ammonia ligase</fullName>
        <ecNumber evidence="2">6.3.1.14</ecNumber>
    </recommendedName>
    <alternativeName>
        <fullName evidence="7">Diphthamide synthase</fullName>
    </alternativeName>
    <alternativeName>
        <fullName evidence="8">Diphthamide synthetase</fullName>
    </alternativeName>
</protein>
<dbReference type="GO" id="GO:0017183">
    <property type="term" value="P:protein histidyl modification to diphthamide"/>
    <property type="evidence" value="ECO:0007669"/>
    <property type="project" value="TreeGrafter"/>
</dbReference>
<dbReference type="EMBL" id="JAFCMP010000531">
    <property type="protein sequence ID" value="KAG5176959.1"/>
    <property type="molecule type" value="Genomic_DNA"/>
</dbReference>
<comment type="catalytic activity">
    <reaction evidence="9">
        <text>diphthine-[translation elongation factor 2] + NH4(+) + ATP = diphthamide-[translation elongation factor 2] + AMP + diphosphate + H(+)</text>
        <dbReference type="Rhea" id="RHEA:19753"/>
        <dbReference type="Rhea" id="RHEA-COMP:10172"/>
        <dbReference type="Rhea" id="RHEA-COMP:10174"/>
        <dbReference type="ChEBI" id="CHEBI:15378"/>
        <dbReference type="ChEBI" id="CHEBI:16692"/>
        <dbReference type="ChEBI" id="CHEBI:28938"/>
        <dbReference type="ChEBI" id="CHEBI:30616"/>
        <dbReference type="ChEBI" id="CHEBI:33019"/>
        <dbReference type="ChEBI" id="CHEBI:82696"/>
        <dbReference type="ChEBI" id="CHEBI:456215"/>
        <dbReference type="EC" id="6.3.1.14"/>
    </reaction>
</comment>
<dbReference type="EC" id="6.3.1.14" evidence="2"/>
<evidence type="ECO:0000256" key="7">
    <source>
        <dbReference type="ARBA" id="ARBA00029814"/>
    </source>
</evidence>
<sequence length="684" mass="70994">MYQSAGHDAIESLAHCLDKPLIRRPILGSSSNQALHYQPTEGDEVEDLYLLLQDVKAAHPEVEAVASGAIFSTYQRTRVESVCSRIGLASLAPLWQRDQAELLQDMITSNMDAILIKVASLGLDPHKHLGKSVARLQPHFLTLAARHGFHVCGEGGEYETLTLDCPAFVRRLVLDETEVVMHSDDMFAPVALLRVVRCSTADKMAEERERDAQAMASIGHPDLRAAAELEQLLADSSGHIHVSSITCPPDSLPSATSAGDAAAAAAAQAIAALRALAAALAAHDASLADVVFVHLYLADMAHFAAVNAAYAAAFEPAAAAPPSRACVQARLPPPYAVMLDCVAQRGSAPRPRGPAQDRATLLVRSLSPWAPVCIGPYSQANCLVGSGALVLLSGQIGLLPCSMAVAPGGLDGELGWCVRHAARVLRALGASASRSVLCATLYVTASAAAAGATAAATARAQAAVAGGVAGCELAEAAAAPACNGSSSSSSGAAAAAASGGNSSGSALDGGAAQWWGQTRTRTLRLLRRNGGVSDTDACDRDSDSAEEGWDSQAEEEETPAAAQAARRVPLTIVALDALPRGCACELELAEALALALLQAARGAFDAALLEWRHVASLRVYHLSTIDGVLLRECVLLALGGLTRERPAITLIPVAGLEPGAVAVLHMTALDLPKLRTELWVQRAP</sequence>
<dbReference type="Proteomes" id="UP000664859">
    <property type="component" value="Unassembled WGS sequence"/>
</dbReference>
<dbReference type="Gene3D" id="3.90.1490.10">
    <property type="entry name" value="putative n-type atp pyrophosphatase, domain 2"/>
    <property type="match status" value="1"/>
</dbReference>
<gene>
    <name evidence="12" type="ORF">JKP88DRAFT_202739</name>
</gene>
<dbReference type="CDD" id="cd01994">
    <property type="entry name" value="AANH_PF0828-like"/>
    <property type="match status" value="1"/>
</dbReference>
<evidence type="ECO:0000313" key="12">
    <source>
        <dbReference type="EMBL" id="KAG5176959.1"/>
    </source>
</evidence>
<dbReference type="SUPFAM" id="SSF55298">
    <property type="entry name" value="YjgF-like"/>
    <property type="match status" value="2"/>
</dbReference>
<dbReference type="SUPFAM" id="SSF52402">
    <property type="entry name" value="Adenine nucleotide alpha hydrolases-like"/>
    <property type="match status" value="1"/>
</dbReference>
<dbReference type="PANTHER" id="PTHR12196:SF2">
    <property type="entry name" value="DIPHTHINE--AMMONIA LIGASE"/>
    <property type="match status" value="1"/>
</dbReference>
<feature type="region of interest" description="Disordered" evidence="10">
    <location>
        <begin position="531"/>
        <end position="561"/>
    </location>
</feature>
<keyword evidence="6" id="KW-0067">ATP-binding</keyword>
<evidence type="ECO:0000256" key="1">
    <source>
        <dbReference type="ARBA" id="ARBA00005156"/>
    </source>
</evidence>
<evidence type="ECO:0000313" key="13">
    <source>
        <dbReference type="Proteomes" id="UP000664859"/>
    </source>
</evidence>
<evidence type="ECO:0000256" key="5">
    <source>
        <dbReference type="ARBA" id="ARBA00022741"/>
    </source>
</evidence>
<dbReference type="GO" id="GO:0017178">
    <property type="term" value="F:diphthine-ammonia ligase activity"/>
    <property type="evidence" value="ECO:0007669"/>
    <property type="project" value="UniProtKB-EC"/>
</dbReference>
<reference evidence="12" key="1">
    <citation type="submission" date="2021-02" db="EMBL/GenBank/DDBJ databases">
        <title>First Annotated Genome of the Yellow-green Alga Tribonema minus.</title>
        <authorList>
            <person name="Mahan K.M."/>
        </authorList>
    </citation>
    <scope>NUCLEOTIDE SEQUENCE</scope>
    <source>
        <strain evidence="12">UTEX B ZZ1240</strain>
    </source>
</reference>
<comment type="pathway">
    <text evidence="1">Protein modification; peptidyl-diphthamide biosynthesis.</text>
</comment>
<evidence type="ECO:0000256" key="3">
    <source>
        <dbReference type="ARBA" id="ARBA00018426"/>
    </source>
</evidence>
<dbReference type="InterPro" id="IPR014729">
    <property type="entry name" value="Rossmann-like_a/b/a_fold"/>
</dbReference>
<evidence type="ECO:0000256" key="6">
    <source>
        <dbReference type="ARBA" id="ARBA00022840"/>
    </source>
</evidence>
<accession>A0A835YTU4</accession>
<dbReference type="InterPro" id="IPR002761">
    <property type="entry name" value="Diphthami_syn_dom"/>
</dbReference>
<dbReference type="PANTHER" id="PTHR12196">
    <property type="entry name" value="DOMAIN OF UNKNOWN FUNCTION 71 DUF71 -CONTAINING PROTEIN"/>
    <property type="match status" value="1"/>
</dbReference>
<keyword evidence="13" id="KW-1185">Reference proteome</keyword>
<dbReference type="GO" id="GO:0005524">
    <property type="term" value="F:ATP binding"/>
    <property type="evidence" value="ECO:0007669"/>
    <property type="project" value="UniProtKB-KW"/>
</dbReference>
<feature type="domain" description="Diphthamide synthase" evidence="11">
    <location>
        <begin position="40"/>
        <end position="191"/>
    </location>
</feature>
<dbReference type="Pfam" id="PF01902">
    <property type="entry name" value="Diphthami_syn_2"/>
    <property type="match status" value="1"/>
</dbReference>
<keyword evidence="4" id="KW-0436">Ligase</keyword>
<dbReference type="NCBIfam" id="TIGR00290">
    <property type="entry name" value="MJ0570_dom"/>
    <property type="match status" value="1"/>
</dbReference>
<proteinExistence type="predicted"/>
<organism evidence="12 13">
    <name type="scientific">Tribonema minus</name>
    <dbReference type="NCBI Taxonomy" id="303371"/>
    <lineage>
        <taxon>Eukaryota</taxon>
        <taxon>Sar</taxon>
        <taxon>Stramenopiles</taxon>
        <taxon>Ochrophyta</taxon>
        <taxon>PX clade</taxon>
        <taxon>Xanthophyceae</taxon>
        <taxon>Tribonematales</taxon>
        <taxon>Tribonemataceae</taxon>
        <taxon>Tribonema</taxon>
    </lineage>
</organism>
<dbReference type="InterPro" id="IPR006175">
    <property type="entry name" value="YjgF/YER057c/UK114"/>
</dbReference>
<dbReference type="InterPro" id="IPR030662">
    <property type="entry name" value="DPH6/MJ0570"/>
</dbReference>
<evidence type="ECO:0000256" key="9">
    <source>
        <dbReference type="ARBA" id="ARBA00048108"/>
    </source>
</evidence>
<dbReference type="InterPro" id="IPR035959">
    <property type="entry name" value="RutC-like_sf"/>
</dbReference>
<evidence type="ECO:0000256" key="10">
    <source>
        <dbReference type="SAM" id="MobiDB-lite"/>
    </source>
</evidence>
<comment type="caution">
    <text evidence="12">The sequence shown here is derived from an EMBL/GenBank/DDBJ whole genome shotgun (WGS) entry which is preliminary data.</text>
</comment>
<feature type="compositionally biased region" description="Acidic residues" evidence="10">
    <location>
        <begin position="544"/>
        <end position="558"/>
    </location>
</feature>
<dbReference type="Gene3D" id="3.30.1330.40">
    <property type="entry name" value="RutC-like"/>
    <property type="match status" value="2"/>
</dbReference>
<dbReference type="FunFam" id="3.90.1490.10:FF:000001">
    <property type="entry name" value="Diphthine--ammonia ligase"/>
    <property type="match status" value="1"/>
</dbReference>
<evidence type="ECO:0000256" key="2">
    <source>
        <dbReference type="ARBA" id="ARBA00012089"/>
    </source>
</evidence>